<dbReference type="EMBL" id="SEOQ01000086">
    <property type="protein sequence ID" value="TFY70720.1"/>
    <property type="molecule type" value="Genomic_DNA"/>
</dbReference>
<comment type="caution">
    <text evidence="2">The sequence shown here is derived from an EMBL/GenBank/DDBJ whole genome shotgun (WGS) entry which is preliminary data.</text>
</comment>
<keyword evidence="1" id="KW-0472">Membrane</keyword>
<evidence type="ECO:0000256" key="1">
    <source>
        <dbReference type="SAM" id="Phobius"/>
    </source>
</evidence>
<reference evidence="2 3" key="1">
    <citation type="submission" date="2019-02" db="EMBL/GenBank/DDBJ databases">
        <title>Genome sequencing of the rare red list fungi Dentipellis fragilis.</title>
        <authorList>
            <person name="Buettner E."/>
            <person name="Kellner H."/>
        </authorList>
    </citation>
    <scope>NUCLEOTIDE SEQUENCE [LARGE SCALE GENOMIC DNA]</scope>
    <source>
        <strain evidence="2 3">DSM 105465</strain>
    </source>
</reference>
<dbReference type="Proteomes" id="UP000298327">
    <property type="component" value="Unassembled WGS sequence"/>
</dbReference>
<gene>
    <name evidence="2" type="ORF">EVG20_g2299</name>
</gene>
<feature type="transmembrane region" description="Helical" evidence="1">
    <location>
        <begin position="86"/>
        <end position="106"/>
    </location>
</feature>
<dbReference type="AlphaFoldDB" id="A0A4Y9Z9A7"/>
<keyword evidence="1" id="KW-1133">Transmembrane helix</keyword>
<evidence type="ECO:0000313" key="2">
    <source>
        <dbReference type="EMBL" id="TFY70720.1"/>
    </source>
</evidence>
<accession>A0A4Y9Z9A7</accession>
<proteinExistence type="predicted"/>
<sequence length="108" mass="11743">MRTVTSYDTLQSRIVLRSLTETLAYKDGSGLLTTPSIAARVSNTVRLPSVAGRLYLHIFSRQQTSQALQWALAMPKARDIERCTRIVTVTSTYVVLSTATVAAALIGA</sequence>
<keyword evidence="1" id="KW-0812">Transmembrane</keyword>
<protein>
    <submittedName>
        <fullName evidence="2">Uncharacterized protein</fullName>
    </submittedName>
</protein>
<organism evidence="2 3">
    <name type="scientific">Dentipellis fragilis</name>
    <dbReference type="NCBI Taxonomy" id="205917"/>
    <lineage>
        <taxon>Eukaryota</taxon>
        <taxon>Fungi</taxon>
        <taxon>Dikarya</taxon>
        <taxon>Basidiomycota</taxon>
        <taxon>Agaricomycotina</taxon>
        <taxon>Agaricomycetes</taxon>
        <taxon>Russulales</taxon>
        <taxon>Hericiaceae</taxon>
        <taxon>Dentipellis</taxon>
    </lineage>
</organism>
<keyword evidence="3" id="KW-1185">Reference proteome</keyword>
<name>A0A4Y9Z9A7_9AGAM</name>
<evidence type="ECO:0000313" key="3">
    <source>
        <dbReference type="Proteomes" id="UP000298327"/>
    </source>
</evidence>